<evidence type="ECO:0000313" key="4">
    <source>
        <dbReference type="Proteomes" id="UP001396898"/>
    </source>
</evidence>
<evidence type="ECO:0000256" key="2">
    <source>
        <dbReference type="SAM" id="Phobius"/>
    </source>
</evidence>
<evidence type="ECO:0000313" key="3">
    <source>
        <dbReference type="EMBL" id="KAK8029188.1"/>
    </source>
</evidence>
<sequence>MAIPNAGTSPDTSAEVDHQNTLSVSGPSGYAGDQDETTNDDYNDKTVDENYSAKPLIATSAFFNGLLFDCVAVMVPIAFLIFAIIGIQSKNKEMGQREETLLNVARYLATGFPYCFAMVFGRTLQTVISWRMERGADCLSHAYLSRSLALGGTLIAPFQIRLGHWLPVLLVILWAFSPLGSQASLRFISLQTRIAHTPSNSPVVYPFPQATDNSECGNCQADAHNSMLLAAFLSIPKTGQAFEDSWGNIKIPLLEDGHGRTGINGWETVTWQPDLQYTSLIGVPLLLPPDHGNMTFTLESWYWGLENTTVWEANSTAPLLQGLHEYNGTTRLHNFTGLNRLWQFAIPSSTNTTSTGPIPLTFETTAGDSLTLDNSLNVSYTYGPGTGTVRLDALLVQKPVELNVTCAFSSCNVTDVRKSTMPPEYDYGSDRDHLINWFFTHFKGAFPLMHTGTPFSGALEAYLYDSTRNPYNLLDSTNTWIDLTNMSAQVLKRRLTQVINTYWIVDNEFGNAAGGFNESSNTWMNVRSAVKNATVTTANFQEYLHCDDRWAAVLCISSIMLLLEALASTILSFFRLAPDCTDFLSALTLNDGRLILEGGSSLDEYERVRLLRDVRLKVGDARSWEQVGQTIIAQDGHVGDLKKKRLYW</sequence>
<feature type="compositionally biased region" description="Polar residues" evidence="1">
    <location>
        <begin position="1"/>
        <end position="12"/>
    </location>
</feature>
<gene>
    <name evidence="3" type="ORF">PG991_006244</name>
</gene>
<comment type="caution">
    <text evidence="3">The sequence shown here is derived from an EMBL/GenBank/DDBJ whole genome shotgun (WGS) entry which is preliminary data.</text>
</comment>
<feature type="region of interest" description="Disordered" evidence="1">
    <location>
        <begin position="1"/>
        <end position="45"/>
    </location>
</feature>
<keyword evidence="2" id="KW-0812">Transmembrane</keyword>
<feature type="transmembrane region" description="Helical" evidence="2">
    <location>
        <begin position="148"/>
        <end position="176"/>
    </location>
</feature>
<name>A0ABR1SD17_9PEZI</name>
<dbReference type="EMBL" id="JAQQWI010000007">
    <property type="protein sequence ID" value="KAK8029188.1"/>
    <property type="molecule type" value="Genomic_DNA"/>
</dbReference>
<reference evidence="3 4" key="1">
    <citation type="submission" date="2023-01" db="EMBL/GenBank/DDBJ databases">
        <title>Analysis of 21 Apiospora genomes using comparative genomics revels a genus with tremendous synthesis potential of carbohydrate active enzymes and secondary metabolites.</title>
        <authorList>
            <person name="Sorensen T."/>
        </authorList>
    </citation>
    <scope>NUCLEOTIDE SEQUENCE [LARGE SCALE GENOMIC DNA]</scope>
    <source>
        <strain evidence="3 4">CBS 20057</strain>
    </source>
</reference>
<keyword evidence="2" id="KW-0472">Membrane</keyword>
<organism evidence="3 4">
    <name type="scientific">Apiospora marii</name>
    <dbReference type="NCBI Taxonomy" id="335849"/>
    <lineage>
        <taxon>Eukaryota</taxon>
        <taxon>Fungi</taxon>
        <taxon>Dikarya</taxon>
        <taxon>Ascomycota</taxon>
        <taxon>Pezizomycotina</taxon>
        <taxon>Sordariomycetes</taxon>
        <taxon>Xylariomycetidae</taxon>
        <taxon>Amphisphaeriales</taxon>
        <taxon>Apiosporaceae</taxon>
        <taxon>Apiospora</taxon>
    </lineage>
</organism>
<proteinExistence type="predicted"/>
<keyword evidence="2" id="KW-1133">Transmembrane helix</keyword>
<keyword evidence="4" id="KW-1185">Reference proteome</keyword>
<evidence type="ECO:0008006" key="5">
    <source>
        <dbReference type="Google" id="ProtNLM"/>
    </source>
</evidence>
<protein>
    <recommendedName>
        <fullName evidence="5">RDD domain-containing protein</fullName>
    </recommendedName>
</protein>
<evidence type="ECO:0000256" key="1">
    <source>
        <dbReference type="SAM" id="MobiDB-lite"/>
    </source>
</evidence>
<accession>A0ABR1SD17</accession>
<dbReference type="Proteomes" id="UP001396898">
    <property type="component" value="Unassembled WGS sequence"/>
</dbReference>
<feature type="transmembrane region" description="Helical" evidence="2">
    <location>
        <begin position="61"/>
        <end position="87"/>
    </location>
</feature>